<evidence type="ECO:0000256" key="1">
    <source>
        <dbReference type="SAM" id="SignalP"/>
    </source>
</evidence>
<feature type="chain" id="PRO_5012656754" evidence="1">
    <location>
        <begin position="26"/>
        <end position="76"/>
    </location>
</feature>
<dbReference type="EMBL" id="CP009245">
    <property type="protein sequence ID" value="APT83808.1"/>
    <property type="molecule type" value="Genomic_DNA"/>
</dbReference>
<evidence type="ECO:0000313" key="3">
    <source>
        <dbReference type="Proteomes" id="UP000185478"/>
    </source>
</evidence>
<dbReference type="RefSeq" id="WP_075724273.1">
    <property type="nucleotide sequence ID" value="NZ_CP009245.1"/>
</dbReference>
<organism evidence="2 3">
    <name type="scientific">Corynebacterium aquilae DSM 44791</name>
    <dbReference type="NCBI Taxonomy" id="1431546"/>
    <lineage>
        <taxon>Bacteria</taxon>
        <taxon>Bacillati</taxon>
        <taxon>Actinomycetota</taxon>
        <taxon>Actinomycetes</taxon>
        <taxon>Mycobacteriales</taxon>
        <taxon>Corynebacteriaceae</taxon>
        <taxon>Corynebacterium</taxon>
    </lineage>
</organism>
<sequence length="76" mass="7694">MRRRCAAALVAAGCVCAMVSPVAAAADSAGEVGVSQSAWATATSALAIVAGTVEVPLYPFGWLWWKLVGPTDVLSS</sequence>
<dbReference type="KEGG" id="caqu:CAQU_00440"/>
<dbReference type="AlphaFoldDB" id="A0A1L7CD92"/>
<keyword evidence="1" id="KW-0732">Signal</keyword>
<gene>
    <name evidence="2" type="ORF">CAQU_00440</name>
</gene>
<keyword evidence="3" id="KW-1185">Reference proteome</keyword>
<proteinExistence type="predicted"/>
<dbReference type="STRING" id="1431546.CAQU_00440"/>
<dbReference type="Proteomes" id="UP000185478">
    <property type="component" value="Chromosome"/>
</dbReference>
<name>A0A1L7CD92_9CORY</name>
<evidence type="ECO:0000313" key="2">
    <source>
        <dbReference type="EMBL" id="APT83808.1"/>
    </source>
</evidence>
<accession>A0A1L7CD92</accession>
<feature type="signal peptide" evidence="1">
    <location>
        <begin position="1"/>
        <end position="25"/>
    </location>
</feature>
<protein>
    <submittedName>
        <fullName evidence="2">Uncharacterized protein</fullName>
    </submittedName>
</protein>
<reference evidence="2 3" key="1">
    <citation type="submission" date="2014-08" db="EMBL/GenBank/DDBJ databases">
        <title>Complete genome sequence of Corynebacterium aquilae S-613T(T) (=DSM 44791(T)), isolated from the choana of a healthy golden eagle.</title>
        <authorList>
            <person name="Ruckert C."/>
            <person name="Albersmeier A."/>
            <person name="Winkler A."/>
            <person name="Kalinowski J."/>
        </authorList>
    </citation>
    <scope>NUCLEOTIDE SEQUENCE [LARGE SCALE GENOMIC DNA]</scope>
    <source>
        <strain evidence="2 3">S-613</strain>
    </source>
</reference>